<keyword evidence="5" id="KW-0732">Signal</keyword>
<dbReference type="InterPro" id="IPR048328">
    <property type="entry name" value="Dyp_perox_C"/>
</dbReference>
<evidence type="ECO:0000256" key="2">
    <source>
        <dbReference type="ARBA" id="ARBA00022559"/>
    </source>
</evidence>
<evidence type="ECO:0000256" key="7">
    <source>
        <dbReference type="ARBA" id="ARBA00023004"/>
    </source>
</evidence>
<dbReference type="GO" id="GO:0005829">
    <property type="term" value="C:cytosol"/>
    <property type="evidence" value="ECO:0007669"/>
    <property type="project" value="TreeGrafter"/>
</dbReference>
<keyword evidence="2" id="KW-0575">Peroxidase</keyword>
<dbReference type="GO" id="GO:0004601">
    <property type="term" value="F:peroxidase activity"/>
    <property type="evidence" value="ECO:0007669"/>
    <property type="project" value="UniProtKB-KW"/>
</dbReference>
<protein>
    <recommendedName>
        <fullName evidence="13">Dyp-type peroxidase</fullName>
    </recommendedName>
</protein>
<dbReference type="EMBL" id="JAACJO010000023">
    <property type="protein sequence ID" value="KAF5347724.1"/>
    <property type="molecule type" value="Genomic_DNA"/>
</dbReference>
<feature type="domain" description="DyP dimeric alpha+beta barrel" evidence="10">
    <location>
        <begin position="14"/>
        <end position="195"/>
    </location>
</feature>
<dbReference type="PANTHER" id="PTHR30521">
    <property type="entry name" value="DEFERROCHELATASE/PEROXIDASE"/>
    <property type="match status" value="1"/>
</dbReference>
<dbReference type="PROSITE" id="PS51404">
    <property type="entry name" value="DYP_PEROXIDASE"/>
    <property type="match status" value="1"/>
</dbReference>
<comment type="cofactor">
    <cofactor evidence="1">
        <name>heme b</name>
        <dbReference type="ChEBI" id="CHEBI:60344"/>
    </cofactor>
</comment>
<dbReference type="Proteomes" id="UP000559027">
    <property type="component" value="Unassembled WGS sequence"/>
</dbReference>
<dbReference type="GO" id="GO:0046872">
    <property type="term" value="F:metal ion binding"/>
    <property type="evidence" value="ECO:0007669"/>
    <property type="project" value="UniProtKB-KW"/>
</dbReference>
<evidence type="ECO:0000256" key="6">
    <source>
        <dbReference type="ARBA" id="ARBA00023002"/>
    </source>
</evidence>
<dbReference type="SUPFAM" id="SSF54909">
    <property type="entry name" value="Dimeric alpha+beta barrel"/>
    <property type="match status" value="1"/>
</dbReference>
<gene>
    <name evidence="11" type="ORF">D9756_010307</name>
</gene>
<feature type="domain" description="Dyp-type peroxidase C-terminal" evidence="9">
    <location>
        <begin position="329"/>
        <end position="410"/>
    </location>
</feature>
<accession>A0A8H5CUR9</accession>
<comment type="similarity">
    <text evidence="8">Belongs to the DyP-type peroxidase family.</text>
</comment>
<proteinExistence type="inferred from homology"/>
<dbReference type="GO" id="GO:0020037">
    <property type="term" value="F:heme binding"/>
    <property type="evidence" value="ECO:0007669"/>
    <property type="project" value="InterPro"/>
</dbReference>
<dbReference type="InterPro" id="IPR011008">
    <property type="entry name" value="Dimeric_a/b-barrel"/>
</dbReference>
<evidence type="ECO:0000259" key="9">
    <source>
        <dbReference type="Pfam" id="PF20628"/>
    </source>
</evidence>
<evidence type="ECO:0000256" key="1">
    <source>
        <dbReference type="ARBA" id="ARBA00001970"/>
    </source>
</evidence>
<reference evidence="11 12" key="1">
    <citation type="journal article" date="2020" name="ISME J.">
        <title>Uncovering the hidden diversity of litter-decomposition mechanisms in mushroom-forming fungi.</title>
        <authorList>
            <person name="Floudas D."/>
            <person name="Bentzer J."/>
            <person name="Ahren D."/>
            <person name="Johansson T."/>
            <person name="Persson P."/>
            <person name="Tunlid A."/>
        </authorList>
    </citation>
    <scope>NUCLEOTIDE SEQUENCE [LARGE SCALE GENOMIC DNA]</scope>
    <source>
        <strain evidence="11 12">CBS 146.42</strain>
    </source>
</reference>
<dbReference type="InterPro" id="IPR049509">
    <property type="entry name" value="DyP_N"/>
</dbReference>
<name>A0A8H5CUR9_9AGAR</name>
<keyword evidence="12" id="KW-1185">Reference proteome</keyword>
<evidence type="ECO:0000313" key="12">
    <source>
        <dbReference type="Proteomes" id="UP000559027"/>
    </source>
</evidence>
<dbReference type="OrthoDB" id="3207336at2759"/>
<dbReference type="Pfam" id="PF21105">
    <property type="entry name" value="DyP_N"/>
    <property type="match status" value="1"/>
</dbReference>
<dbReference type="PANTHER" id="PTHR30521:SF4">
    <property type="entry name" value="DEFERROCHELATASE"/>
    <property type="match status" value="1"/>
</dbReference>
<evidence type="ECO:0000256" key="5">
    <source>
        <dbReference type="ARBA" id="ARBA00022729"/>
    </source>
</evidence>
<dbReference type="NCBIfam" id="TIGR01413">
    <property type="entry name" value="Dyp_perox_fam"/>
    <property type="match status" value="1"/>
</dbReference>
<evidence type="ECO:0000256" key="3">
    <source>
        <dbReference type="ARBA" id="ARBA00022617"/>
    </source>
</evidence>
<evidence type="ECO:0000256" key="4">
    <source>
        <dbReference type="ARBA" id="ARBA00022723"/>
    </source>
</evidence>
<evidence type="ECO:0008006" key="13">
    <source>
        <dbReference type="Google" id="ProtNLM"/>
    </source>
</evidence>
<comment type="caution">
    <text evidence="11">The sequence shown here is derived from an EMBL/GenBank/DDBJ whole genome shotgun (WGS) entry which is preliminary data.</text>
</comment>
<sequence length="491" mass="53811">MSTAAKPTKVNIHNIQGDVLSGLPKKTQTFMFFKINNGKRFVTDLAKLAPLIKTVAQSLQDREAIDKHKKEKKPGLIKLVGANISLTSTGLQAVGLSGTAIANTSLTEPVFQAGAVSDAQNVLNDPLLPPDAPKNPGKPDWDPEFLDRVDGLLLVAGDSHKTVDEKIKEIRQVFPADPNHSSITIVKTIVGDVRPDPEGGHEHFGFLDGISNPLIAGFDKPVPGPEPIDASNTLTGYVNDGDWTKDGSFLVFRYLFQKVPEFNNFLQANALKKDPITSNDLDETAGSDLLGARLVGRWKSGAPVDITPFKDNLALANDKNRRNNFEFADEFRDNNKCPWASHIRRTNPRADVRQAPIAPRRIMRRGIAFGPEVTPEEKTSGTTQQGRGLLFACYQANITNAFQFIQKNWSNNPTFPFIGKDILPGFIPGVDPLIGQVKGPREMTGHDPLTANDPDQTPLSMETFILPRGGAYLFVPPIKLLRELNKHIPSS</sequence>
<dbReference type="Pfam" id="PF20628">
    <property type="entry name" value="Dyp_perox_C"/>
    <property type="match status" value="1"/>
</dbReference>
<evidence type="ECO:0000313" key="11">
    <source>
        <dbReference type="EMBL" id="KAF5347724.1"/>
    </source>
</evidence>
<keyword evidence="4" id="KW-0479">Metal-binding</keyword>
<keyword evidence="7" id="KW-0408">Iron</keyword>
<keyword evidence="3" id="KW-0349">Heme</keyword>
<keyword evidence="6" id="KW-0560">Oxidoreductase</keyword>
<organism evidence="11 12">
    <name type="scientific">Leucocoprinus leucothites</name>
    <dbReference type="NCBI Taxonomy" id="201217"/>
    <lineage>
        <taxon>Eukaryota</taxon>
        <taxon>Fungi</taxon>
        <taxon>Dikarya</taxon>
        <taxon>Basidiomycota</taxon>
        <taxon>Agaricomycotina</taxon>
        <taxon>Agaricomycetes</taxon>
        <taxon>Agaricomycetidae</taxon>
        <taxon>Agaricales</taxon>
        <taxon>Agaricineae</taxon>
        <taxon>Agaricaceae</taxon>
        <taxon>Leucocoprinus</taxon>
    </lineage>
</organism>
<evidence type="ECO:0000259" key="10">
    <source>
        <dbReference type="Pfam" id="PF21105"/>
    </source>
</evidence>
<dbReference type="InterPro" id="IPR006314">
    <property type="entry name" value="Dyp_peroxidase"/>
</dbReference>
<evidence type="ECO:0000256" key="8">
    <source>
        <dbReference type="ARBA" id="ARBA00025737"/>
    </source>
</evidence>
<dbReference type="AlphaFoldDB" id="A0A8H5CUR9"/>